<evidence type="ECO:0000256" key="2">
    <source>
        <dbReference type="ARBA" id="ARBA00008857"/>
    </source>
</evidence>
<dbReference type="InterPro" id="IPR013762">
    <property type="entry name" value="Integrase-like_cat_sf"/>
</dbReference>
<dbReference type="SUPFAM" id="SSF56349">
    <property type="entry name" value="DNA breaking-rejoining enzymes"/>
    <property type="match status" value="1"/>
</dbReference>
<dbReference type="GO" id="GO:0003677">
    <property type="term" value="F:DNA binding"/>
    <property type="evidence" value="ECO:0007669"/>
    <property type="project" value="UniProtKB-UniRule"/>
</dbReference>
<evidence type="ECO:0000259" key="8">
    <source>
        <dbReference type="PROSITE" id="PS51900"/>
    </source>
</evidence>
<dbReference type="AlphaFoldDB" id="A0AAU8Z2Q8"/>
<dbReference type="InterPro" id="IPR028259">
    <property type="entry name" value="AP2-like_int_N"/>
</dbReference>
<keyword evidence="4 6" id="KW-0238">DNA-binding</keyword>
<protein>
    <submittedName>
        <fullName evidence="9">Site-specific integrase</fullName>
    </submittedName>
</protein>
<dbReference type="GO" id="GO:0015074">
    <property type="term" value="P:DNA integration"/>
    <property type="evidence" value="ECO:0007669"/>
    <property type="project" value="UniProtKB-KW"/>
</dbReference>
<dbReference type="GO" id="GO:0006310">
    <property type="term" value="P:DNA recombination"/>
    <property type="evidence" value="ECO:0007669"/>
    <property type="project" value="UniProtKB-KW"/>
</dbReference>
<dbReference type="InterPro" id="IPR002104">
    <property type="entry name" value="Integrase_catalytic"/>
</dbReference>
<dbReference type="Pfam" id="PF00589">
    <property type="entry name" value="Phage_integrase"/>
    <property type="match status" value="1"/>
</dbReference>
<dbReference type="InterPro" id="IPR044068">
    <property type="entry name" value="CB"/>
</dbReference>
<dbReference type="PANTHER" id="PTHR30349:SF64">
    <property type="entry name" value="PROPHAGE INTEGRASE INTD-RELATED"/>
    <property type="match status" value="1"/>
</dbReference>
<evidence type="ECO:0000256" key="3">
    <source>
        <dbReference type="ARBA" id="ARBA00022908"/>
    </source>
</evidence>
<gene>
    <name evidence="9" type="ORF">C3B64_17065</name>
</gene>
<dbReference type="Proteomes" id="UP000238070">
    <property type="component" value="Chromosome"/>
</dbReference>
<comment type="function">
    <text evidence="1">Site-specific tyrosine recombinase, which acts by catalyzing the cutting and rejoining of the recombining DNA molecules.</text>
</comment>
<dbReference type="PROSITE" id="PS51900">
    <property type="entry name" value="CB"/>
    <property type="match status" value="1"/>
</dbReference>
<dbReference type="Pfam" id="PF14657">
    <property type="entry name" value="Arm-DNA-bind_4"/>
    <property type="match status" value="1"/>
</dbReference>
<evidence type="ECO:0000313" key="9">
    <source>
        <dbReference type="EMBL" id="AVP65859.1"/>
    </source>
</evidence>
<evidence type="ECO:0000256" key="6">
    <source>
        <dbReference type="PROSITE-ProRule" id="PRU01248"/>
    </source>
</evidence>
<dbReference type="InterPro" id="IPR010998">
    <property type="entry name" value="Integrase_recombinase_N"/>
</dbReference>
<dbReference type="PANTHER" id="PTHR30349">
    <property type="entry name" value="PHAGE INTEGRASE-RELATED"/>
    <property type="match status" value="1"/>
</dbReference>
<proteinExistence type="inferred from homology"/>
<organism evidence="9 10">
    <name type="scientific">Clostridium botulinum</name>
    <dbReference type="NCBI Taxonomy" id="1491"/>
    <lineage>
        <taxon>Bacteria</taxon>
        <taxon>Bacillati</taxon>
        <taxon>Bacillota</taxon>
        <taxon>Clostridia</taxon>
        <taxon>Eubacteriales</taxon>
        <taxon>Clostridiaceae</taxon>
        <taxon>Clostridium</taxon>
    </lineage>
</organism>
<evidence type="ECO:0000256" key="4">
    <source>
        <dbReference type="ARBA" id="ARBA00023125"/>
    </source>
</evidence>
<name>A0AAU8Z2Q8_CLOBO</name>
<dbReference type="Gene3D" id="1.10.150.130">
    <property type="match status" value="1"/>
</dbReference>
<dbReference type="Gene3D" id="1.10.443.10">
    <property type="entry name" value="Intergrase catalytic core"/>
    <property type="match status" value="1"/>
</dbReference>
<comment type="similarity">
    <text evidence="2">Belongs to the 'phage' integrase family.</text>
</comment>
<dbReference type="InterPro" id="IPR004107">
    <property type="entry name" value="Integrase_SAM-like_N"/>
</dbReference>
<reference evidence="9 10" key="1">
    <citation type="submission" date="2018-01" db="EMBL/GenBank/DDBJ databases">
        <title>Genetic Diversity of Clostridium botulinum in seafood.</title>
        <authorList>
            <person name="Athira V."/>
            <person name="Arun Jyothi P.V."/>
            <person name="Lalitha K.V."/>
            <person name="Joseph T.C."/>
        </authorList>
    </citation>
    <scope>NUCLEOTIDE SEQUENCE [LARGE SCALE GENOMIC DNA]</scope>
    <source>
        <strain evidence="9 10">Mfbjulcb5</strain>
    </source>
</reference>
<dbReference type="EMBL" id="CP027776">
    <property type="protein sequence ID" value="AVP65859.1"/>
    <property type="molecule type" value="Genomic_DNA"/>
</dbReference>
<keyword evidence="5" id="KW-0233">DNA recombination</keyword>
<keyword evidence="3" id="KW-0229">DNA integration</keyword>
<dbReference type="PROSITE" id="PS51898">
    <property type="entry name" value="TYR_RECOMBINASE"/>
    <property type="match status" value="1"/>
</dbReference>
<feature type="domain" description="Core-binding (CB)" evidence="8">
    <location>
        <begin position="62"/>
        <end position="145"/>
    </location>
</feature>
<feature type="domain" description="Tyr recombinase" evidence="7">
    <location>
        <begin position="172"/>
        <end position="369"/>
    </location>
</feature>
<evidence type="ECO:0000259" key="7">
    <source>
        <dbReference type="PROSITE" id="PS51898"/>
    </source>
</evidence>
<dbReference type="InterPro" id="IPR050090">
    <property type="entry name" value="Tyrosine_recombinase_XerCD"/>
</dbReference>
<evidence type="ECO:0000313" key="10">
    <source>
        <dbReference type="Proteomes" id="UP000238070"/>
    </source>
</evidence>
<sequence length="379" mass="43895">MKGSVRKKGNRWYYSFYTGTVDGKRKRIERSGGDTKKEAETALRNALNEFENCGSVLNESNISVSDYFDYWHKEYALINCKYNTQVNYKRIIEKHIKPNLGVYKLKTLTPAILQEFLNKKYRNGFAKNTLSNFYGVLSGALKMAVYPYKLIKENPMTYVTMPKYNNINNDKDDLKILSLENFKEIINRFPEGSNFYIPLQIAFNTGMRAAEVCGLTWDCIDLKNSTITIEKIIIYKNKEWIFGTPKTKSSYRTILIGNTLVNILKYHKKHQIKNKLKYGKHYTFSNFVCTKENGELVTTNSLKYLSRVVNYELQIPFKFHSLRHTHATMLLESGANIKDIQKRLGHSKLATTMDTYSHVTKNLSKDSVAKFESIISSIK</sequence>
<dbReference type="Pfam" id="PF14659">
    <property type="entry name" value="Phage_int_SAM_3"/>
    <property type="match status" value="1"/>
</dbReference>
<evidence type="ECO:0000256" key="5">
    <source>
        <dbReference type="ARBA" id="ARBA00023172"/>
    </source>
</evidence>
<evidence type="ECO:0000256" key="1">
    <source>
        <dbReference type="ARBA" id="ARBA00003283"/>
    </source>
</evidence>
<accession>A0AAU8Z2Q8</accession>
<dbReference type="InterPro" id="IPR011010">
    <property type="entry name" value="DNA_brk_join_enz"/>
</dbReference>
<dbReference type="CDD" id="cd01189">
    <property type="entry name" value="INT_ICEBs1_C_like"/>
    <property type="match status" value="1"/>
</dbReference>